<dbReference type="GO" id="GO:0046912">
    <property type="term" value="F:acyltransferase activity, acyl groups converted into alkyl on transfer"/>
    <property type="evidence" value="ECO:0007669"/>
    <property type="project" value="InterPro"/>
</dbReference>
<reference evidence="1 2" key="1">
    <citation type="submission" date="2019-11" db="EMBL/GenBank/DDBJ databases">
        <title>Type strains purchased from KCTC, JCM and DSMZ.</title>
        <authorList>
            <person name="Lu H."/>
        </authorList>
    </citation>
    <scope>NUCLEOTIDE SEQUENCE [LARGE SCALE GENOMIC DNA]</scope>
    <source>
        <strain evidence="1 2">KCTC 42409</strain>
    </source>
</reference>
<protein>
    <submittedName>
        <fullName evidence="1">Citryl-CoA lyase</fullName>
    </submittedName>
</protein>
<gene>
    <name evidence="1" type="ORF">GM668_24515</name>
</gene>
<evidence type="ECO:0000313" key="2">
    <source>
        <dbReference type="Proteomes" id="UP000484015"/>
    </source>
</evidence>
<dbReference type="EMBL" id="WNLA01000022">
    <property type="protein sequence ID" value="MTW05246.1"/>
    <property type="molecule type" value="Genomic_DNA"/>
</dbReference>
<dbReference type="RefSeq" id="WP_155441601.1">
    <property type="nucleotide sequence ID" value="NZ_WNLA01000022.1"/>
</dbReference>
<dbReference type="GO" id="GO:0016829">
    <property type="term" value="F:lyase activity"/>
    <property type="evidence" value="ECO:0007669"/>
    <property type="project" value="UniProtKB-KW"/>
</dbReference>
<dbReference type="SUPFAM" id="SSF48256">
    <property type="entry name" value="Citrate synthase"/>
    <property type="match status" value="1"/>
</dbReference>
<proteinExistence type="predicted"/>
<keyword evidence="2" id="KW-1185">Reference proteome</keyword>
<organism evidence="1 2">
    <name type="scientific">Pseudoduganella ginsengisoli</name>
    <dbReference type="NCBI Taxonomy" id="1462440"/>
    <lineage>
        <taxon>Bacteria</taxon>
        <taxon>Pseudomonadati</taxon>
        <taxon>Pseudomonadota</taxon>
        <taxon>Betaproteobacteria</taxon>
        <taxon>Burkholderiales</taxon>
        <taxon>Oxalobacteraceae</taxon>
        <taxon>Telluria group</taxon>
        <taxon>Pseudoduganella</taxon>
    </lineage>
</organism>
<dbReference type="AlphaFoldDB" id="A0A6L6Q6V8"/>
<evidence type="ECO:0000313" key="1">
    <source>
        <dbReference type="EMBL" id="MTW05246.1"/>
    </source>
</evidence>
<sequence length="267" mass="28904">MNGPEKLISEAGVLRTKVGAAFPGSHAVYRGHDLHRDLQQLGWVDLYAFGATGRKLTAAQSEMIQALWVSTSYPDSRLWNNRVAALAANARSSTNLAMIAGVAVSEATVYGGNAALRSMRFLQQAVKRVAAGEPLEAIVWAETATQKIYGYGRPINSIDERLPVIMALAEKLGMDRGAHLSLAFDVERILLTRYPNLKMNFTALHAALASDIGLSVREYQMLRVPVFLGGMVPCVAEAAEKDEGTLFPTPCAAVAYQGPAPRAWPHQ</sequence>
<dbReference type="Proteomes" id="UP000484015">
    <property type="component" value="Unassembled WGS sequence"/>
</dbReference>
<accession>A0A6L6Q6V8</accession>
<keyword evidence="1" id="KW-0456">Lyase</keyword>
<name>A0A6L6Q6V8_9BURK</name>
<comment type="caution">
    <text evidence="1">The sequence shown here is derived from an EMBL/GenBank/DDBJ whole genome shotgun (WGS) entry which is preliminary data.</text>
</comment>
<dbReference type="InterPro" id="IPR036969">
    <property type="entry name" value="Citrate_synthase_sf"/>
</dbReference>
<dbReference type="OrthoDB" id="5405293at2"/>